<reference evidence="2 3" key="1">
    <citation type="journal article" date="2020" name="ISME J.">
        <title>Uncovering the hidden diversity of litter-decomposition mechanisms in mushroom-forming fungi.</title>
        <authorList>
            <person name="Floudas D."/>
            <person name="Bentzer J."/>
            <person name="Ahren D."/>
            <person name="Johansson T."/>
            <person name="Persson P."/>
            <person name="Tunlid A."/>
        </authorList>
    </citation>
    <scope>NUCLEOTIDE SEQUENCE [LARGE SCALE GENOMIC DNA]</scope>
    <source>
        <strain evidence="2 3">CBS 291.85</strain>
    </source>
</reference>
<evidence type="ECO:0008006" key="4">
    <source>
        <dbReference type="Google" id="ProtNLM"/>
    </source>
</evidence>
<accession>A0A8H5C4X6</accession>
<evidence type="ECO:0000313" key="2">
    <source>
        <dbReference type="EMBL" id="KAF5335224.1"/>
    </source>
</evidence>
<evidence type="ECO:0000313" key="3">
    <source>
        <dbReference type="Proteomes" id="UP000559256"/>
    </source>
</evidence>
<keyword evidence="3" id="KW-1185">Reference proteome</keyword>
<comment type="caution">
    <text evidence="2">The sequence shown here is derived from an EMBL/GenBank/DDBJ whole genome shotgun (WGS) entry which is preliminary data.</text>
</comment>
<dbReference type="Proteomes" id="UP000559256">
    <property type="component" value="Unassembled WGS sequence"/>
</dbReference>
<feature type="region of interest" description="Disordered" evidence="1">
    <location>
        <begin position="623"/>
        <end position="697"/>
    </location>
</feature>
<evidence type="ECO:0000256" key="1">
    <source>
        <dbReference type="SAM" id="MobiDB-lite"/>
    </source>
</evidence>
<protein>
    <recommendedName>
        <fullName evidence="4">Rho-GAP domain-containing protein</fullName>
    </recommendedName>
</protein>
<feature type="compositionally biased region" description="Gly residues" evidence="1">
    <location>
        <begin position="528"/>
        <end position="540"/>
    </location>
</feature>
<proteinExistence type="predicted"/>
<dbReference type="InterPro" id="IPR008936">
    <property type="entry name" value="Rho_GTPase_activation_prot"/>
</dbReference>
<dbReference type="OrthoDB" id="19923at2759"/>
<name>A0A8H5C4X6_9AGAR</name>
<feature type="compositionally biased region" description="Polar residues" evidence="1">
    <location>
        <begin position="623"/>
        <end position="645"/>
    </location>
</feature>
<feature type="compositionally biased region" description="Basic and acidic residues" evidence="1">
    <location>
        <begin position="488"/>
        <end position="500"/>
    </location>
</feature>
<feature type="compositionally biased region" description="Low complexity" evidence="1">
    <location>
        <begin position="541"/>
        <end position="551"/>
    </location>
</feature>
<dbReference type="SUPFAM" id="SSF48350">
    <property type="entry name" value="GTPase activation domain, GAP"/>
    <property type="match status" value="1"/>
</dbReference>
<feature type="region of interest" description="Disordered" evidence="1">
    <location>
        <begin position="485"/>
        <end position="507"/>
    </location>
</feature>
<sequence length="697" mass="74858">MPGGNECLSNDRPRQSQLRSLVITYAGMELGLEYRSLNRKYRRNLKTSAQPVLVILFEVIWVPLTQIAIPPVVYQEKQHEAKIAIPNIHSSPSLSAAFGVPLEDIMGPEGEKVHPPCHPRRYPIPLRISGLNDEGLFLRSPSSQLLRAAQEAYESSRFIGNPGRSWRRTSFSCDILLKKVFERFTGTGVWRGHARDLLKRCPMPTSDPGYVEAVRYMREVVLPKLKPYLMHKVHLCSASNRMDAHNLTVVLSPNLVKGTNPIRDGQRWGWVFRGLLWVARRRYHHLDRVRRFLLALELELEVLHRGIETDSRLHLRRLLGDSELDPDSNTSNFPPNPPSPTFVPSLSTTNLNTKTTNTNPANTTAITENKTTLEMVIKLDIMRVFDEVLDRTEIGGFGVGGMGVGVYPGDNLGMEMGMYLLSSKIQSQNVNEDRSRDTSVSASVEGSREGSVVVVGSANGGGGGSGEGQGPVSLSFGIGAALESDADVDARPESESESKLKLKPVPTNGFASTSGALGNGLGRMGMGNGSGNGNGSGSGAACGAEASNAAGTRSPTGRPIIVCPPRKDSLGVPTYPVHHRRKSSALSGVSDASEASSIDDEMLVMPIGPGSFSFTRHGHKYSQSTPLVPSTPNSPSFAGMQSGTETSGGAGVSGWGSGIAGRSTFRPSKHRTTLSSGSTTSRGSSARSPTVSNLIGP</sequence>
<feature type="region of interest" description="Disordered" evidence="1">
    <location>
        <begin position="528"/>
        <end position="565"/>
    </location>
</feature>
<feature type="compositionally biased region" description="Low complexity" evidence="1">
    <location>
        <begin position="673"/>
        <end position="690"/>
    </location>
</feature>
<feature type="compositionally biased region" description="Gly residues" evidence="1">
    <location>
        <begin position="646"/>
        <end position="659"/>
    </location>
</feature>
<gene>
    <name evidence="2" type="ORF">D9758_014782</name>
</gene>
<dbReference type="EMBL" id="JAACJM010000246">
    <property type="protein sequence ID" value="KAF5335224.1"/>
    <property type="molecule type" value="Genomic_DNA"/>
</dbReference>
<dbReference type="AlphaFoldDB" id="A0A8H5C4X6"/>
<organism evidence="2 3">
    <name type="scientific">Tetrapyrgos nigripes</name>
    <dbReference type="NCBI Taxonomy" id="182062"/>
    <lineage>
        <taxon>Eukaryota</taxon>
        <taxon>Fungi</taxon>
        <taxon>Dikarya</taxon>
        <taxon>Basidiomycota</taxon>
        <taxon>Agaricomycotina</taxon>
        <taxon>Agaricomycetes</taxon>
        <taxon>Agaricomycetidae</taxon>
        <taxon>Agaricales</taxon>
        <taxon>Marasmiineae</taxon>
        <taxon>Marasmiaceae</taxon>
        <taxon>Tetrapyrgos</taxon>
    </lineage>
</organism>